<evidence type="ECO:0000256" key="1">
    <source>
        <dbReference type="ARBA" id="ARBA00004123"/>
    </source>
</evidence>
<keyword evidence="7" id="KW-0539">Nucleus</keyword>
<evidence type="ECO:0000256" key="7">
    <source>
        <dbReference type="ARBA" id="ARBA00023242"/>
    </source>
</evidence>
<evidence type="ECO:0000256" key="4">
    <source>
        <dbReference type="ARBA" id="ARBA00022664"/>
    </source>
</evidence>
<dbReference type="Pfam" id="PF04722">
    <property type="entry name" value="Ssu72"/>
    <property type="match status" value="1"/>
</dbReference>
<comment type="similarity">
    <text evidence="2">Belongs to the SSU72 phosphatase family.</text>
</comment>
<comment type="subcellular location">
    <subcellularLocation>
        <location evidence="1">Nucleus</location>
    </subcellularLocation>
</comment>
<reference evidence="12" key="1">
    <citation type="submission" date="2025-08" db="UniProtKB">
        <authorList>
            <consortium name="RefSeq"/>
        </authorList>
    </citation>
    <scope>IDENTIFICATION</scope>
</reference>
<comment type="catalytic activity">
    <reaction evidence="8">
        <text>O-phospho-L-seryl-[protein] + H2O = L-seryl-[protein] + phosphate</text>
        <dbReference type="Rhea" id="RHEA:20629"/>
        <dbReference type="Rhea" id="RHEA-COMP:9863"/>
        <dbReference type="Rhea" id="RHEA-COMP:11604"/>
        <dbReference type="ChEBI" id="CHEBI:15377"/>
        <dbReference type="ChEBI" id="CHEBI:29999"/>
        <dbReference type="ChEBI" id="CHEBI:43474"/>
        <dbReference type="ChEBI" id="CHEBI:83421"/>
        <dbReference type="EC" id="3.1.3.16"/>
    </reaction>
</comment>
<feature type="compositionally biased region" description="Basic and acidic residues" evidence="10">
    <location>
        <begin position="1"/>
        <end position="17"/>
    </location>
</feature>
<evidence type="ECO:0000256" key="6">
    <source>
        <dbReference type="ARBA" id="ARBA00022912"/>
    </source>
</evidence>
<keyword evidence="5" id="KW-0378">Hydrolase</keyword>
<dbReference type="EC" id="3.1.3.16" evidence="3"/>
<feature type="compositionally biased region" description="Basic and acidic residues" evidence="10">
    <location>
        <begin position="78"/>
        <end position="87"/>
    </location>
</feature>
<evidence type="ECO:0000256" key="2">
    <source>
        <dbReference type="ARBA" id="ARBA00008978"/>
    </source>
</evidence>
<dbReference type="GeneID" id="103594873"/>
<feature type="region of interest" description="Disordered" evidence="10">
    <location>
        <begin position="1"/>
        <end position="96"/>
    </location>
</feature>
<dbReference type="InterPro" id="IPR006811">
    <property type="entry name" value="RNA_pol_II_suA"/>
</dbReference>
<sequence length="380" mass="42428">MGATAERGDVTRQRRAEPPSARQHTPRRRGFRAADFRGLRRHFARAEAARPGGRPGAEQSGIPSRWGVAARSRSPRVLRGDGARRDPAGGVPALHPRLSRPRVARGVGASNRTGGVESLSGWACVGTSRSSWAWARRGSALGIGAAYGEARERETRAPGRCPRKATFHVFAWPGGRLLRALRSALGSDLAEDDVSDSVHGFSFGGCLTAMPSRKRGFSVRSFGTGTHVKLPGPAPDKPNVYDFKTTYDQMYNDLLRKDKELYTQNGILHMLDRNKRIKPRPERFQNCKDLFDLILTCEERVYDQVVEDLNSREQETCQPVHVVNVDIQDNHEEATLGAFLICELCQCIQHTEDMENEIDELLQEFEEKSGRTFLHTVCFY</sequence>
<proteinExistence type="inferred from homology"/>
<feature type="compositionally biased region" description="Basic and acidic residues" evidence="10">
    <location>
        <begin position="32"/>
        <end position="48"/>
    </location>
</feature>
<dbReference type="PANTHER" id="PTHR20383">
    <property type="entry name" value="RNA POLYMERASE II SUBUNIT A C-TERMINAL DOMAIN PHOSPHATASE"/>
    <property type="match status" value="1"/>
</dbReference>
<evidence type="ECO:0000256" key="3">
    <source>
        <dbReference type="ARBA" id="ARBA00013081"/>
    </source>
</evidence>
<dbReference type="Gene3D" id="3.40.50.2300">
    <property type="match status" value="2"/>
</dbReference>
<gene>
    <name evidence="12" type="primary">SSU72</name>
</gene>
<evidence type="ECO:0000313" key="11">
    <source>
        <dbReference type="Proteomes" id="UP000694923"/>
    </source>
</evidence>
<name>A0ABM0R6Z2_GALVR</name>
<evidence type="ECO:0000256" key="10">
    <source>
        <dbReference type="SAM" id="MobiDB-lite"/>
    </source>
</evidence>
<keyword evidence="11" id="KW-1185">Reference proteome</keyword>
<evidence type="ECO:0000256" key="8">
    <source>
        <dbReference type="ARBA" id="ARBA00047761"/>
    </source>
</evidence>
<keyword evidence="6" id="KW-0904">Protein phosphatase</keyword>
<evidence type="ECO:0000256" key="9">
    <source>
        <dbReference type="ARBA" id="ARBA00048336"/>
    </source>
</evidence>
<keyword evidence="4" id="KW-0507">mRNA processing</keyword>
<accession>A0ABM0R6Z2</accession>
<feature type="compositionally biased region" description="Low complexity" evidence="10">
    <location>
        <begin position="49"/>
        <end position="58"/>
    </location>
</feature>
<dbReference type="Proteomes" id="UP000694923">
    <property type="component" value="Unplaced"/>
</dbReference>
<dbReference type="RefSeq" id="XP_008576383.1">
    <property type="nucleotide sequence ID" value="XM_008578161.1"/>
</dbReference>
<evidence type="ECO:0000256" key="5">
    <source>
        <dbReference type="ARBA" id="ARBA00022801"/>
    </source>
</evidence>
<comment type="catalytic activity">
    <reaction evidence="9">
        <text>O-phospho-L-threonyl-[protein] + H2O = L-threonyl-[protein] + phosphate</text>
        <dbReference type="Rhea" id="RHEA:47004"/>
        <dbReference type="Rhea" id="RHEA-COMP:11060"/>
        <dbReference type="Rhea" id="RHEA-COMP:11605"/>
        <dbReference type="ChEBI" id="CHEBI:15377"/>
        <dbReference type="ChEBI" id="CHEBI:30013"/>
        <dbReference type="ChEBI" id="CHEBI:43474"/>
        <dbReference type="ChEBI" id="CHEBI:61977"/>
        <dbReference type="EC" id="3.1.3.16"/>
    </reaction>
</comment>
<protein>
    <recommendedName>
        <fullName evidence="3">protein-serine/threonine phosphatase</fullName>
        <ecNumber evidence="3">3.1.3.16</ecNumber>
    </recommendedName>
</protein>
<organism evidence="11 12">
    <name type="scientific">Galeopterus variegatus</name>
    <name type="common">Malayan flying lemur</name>
    <name type="synonym">Cynocephalus variegatus</name>
    <dbReference type="NCBI Taxonomy" id="482537"/>
    <lineage>
        <taxon>Eukaryota</taxon>
        <taxon>Metazoa</taxon>
        <taxon>Chordata</taxon>
        <taxon>Craniata</taxon>
        <taxon>Vertebrata</taxon>
        <taxon>Euteleostomi</taxon>
        <taxon>Mammalia</taxon>
        <taxon>Eutheria</taxon>
        <taxon>Euarchontoglires</taxon>
        <taxon>Dermoptera</taxon>
        <taxon>Cynocephalidae</taxon>
        <taxon>Galeopterus</taxon>
    </lineage>
</organism>
<evidence type="ECO:0000313" key="12">
    <source>
        <dbReference type="RefSeq" id="XP_008576383.1"/>
    </source>
</evidence>